<dbReference type="EMBL" id="ML976001">
    <property type="protein sequence ID" value="KAF1946806.1"/>
    <property type="molecule type" value="Genomic_DNA"/>
</dbReference>
<dbReference type="AlphaFoldDB" id="A0A6A5T7U1"/>
<reference evidence="1" key="1">
    <citation type="journal article" date="2020" name="Stud. Mycol.">
        <title>101 Dothideomycetes genomes: a test case for predicting lifestyles and emergence of pathogens.</title>
        <authorList>
            <person name="Haridas S."/>
            <person name="Albert R."/>
            <person name="Binder M."/>
            <person name="Bloem J."/>
            <person name="Labutti K."/>
            <person name="Salamov A."/>
            <person name="Andreopoulos B."/>
            <person name="Baker S."/>
            <person name="Barry K."/>
            <person name="Bills G."/>
            <person name="Bluhm B."/>
            <person name="Cannon C."/>
            <person name="Castanera R."/>
            <person name="Culley D."/>
            <person name="Daum C."/>
            <person name="Ezra D."/>
            <person name="Gonzalez J."/>
            <person name="Henrissat B."/>
            <person name="Kuo A."/>
            <person name="Liang C."/>
            <person name="Lipzen A."/>
            <person name="Lutzoni F."/>
            <person name="Magnuson J."/>
            <person name="Mondo S."/>
            <person name="Nolan M."/>
            <person name="Ohm R."/>
            <person name="Pangilinan J."/>
            <person name="Park H.-J."/>
            <person name="Ramirez L."/>
            <person name="Alfaro M."/>
            <person name="Sun H."/>
            <person name="Tritt A."/>
            <person name="Yoshinaga Y."/>
            <person name="Zwiers L.-H."/>
            <person name="Turgeon B."/>
            <person name="Goodwin S."/>
            <person name="Spatafora J."/>
            <person name="Crous P."/>
            <person name="Grigoriev I."/>
        </authorList>
    </citation>
    <scope>NUCLEOTIDE SEQUENCE</scope>
    <source>
        <strain evidence="1">CBS 161.51</strain>
    </source>
</reference>
<protein>
    <submittedName>
        <fullName evidence="1">Uncharacterized protein</fullName>
    </submittedName>
</protein>
<sequence>MFARAKQERKARWEGALVPILGAWTEKEGTTTTPMRAKHTRLMGLIIRFEWVYSMIDGMRYTYARTGKKRNQDIYPNSAPTNNSASSSLLPINTAQSHQKTFHSQTTTAAFQAHQQTLAYPSTSAPGTLLPKEQPIQSTCIRQDHRPNRQAVVC</sequence>
<name>A0A6A5T7U1_9PLEO</name>
<gene>
    <name evidence="1" type="ORF">EJ02DRAFT_462121</name>
</gene>
<accession>A0A6A5T7U1</accession>
<evidence type="ECO:0000313" key="1">
    <source>
        <dbReference type="EMBL" id="KAF1946806.1"/>
    </source>
</evidence>
<dbReference type="Proteomes" id="UP000800038">
    <property type="component" value="Unassembled WGS sequence"/>
</dbReference>
<evidence type="ECO:0000313" key="2">
    <source>
        <dbReference type="Proteomes" id="UP000800038"/>
    </source>
</evidence>
<proteinExistence type="predicted"/>
<keyword evidence="2" id="KW-1185">Reference proteome</keyword>
<organism evidence="1 2">
    <name type="scientific">Clathrospora elynae</name>
    <dbReference type="NCBI Taxonomy" id="706981"/>
    <lineage>
        <taxon>Eukaryota</taxon>
        <taxon>Fungi</taxon>
        <taxon>Dikarya</taxon>
        <taxon>Ascomycota</taxon>
        <taxon>Pezizomycotina</taxon>
        <taxon>Dothideomycetes</taxon>
        <taxon>Pleosporomycetidae</taxon>
        <taxon>Pleosporales</taxon>
        <taxon>Diademaceae</taxon>
        <taxon>Clathrospora</taxon>
    </lineage>
</organism>